<dbReference type="SMART" id="SM00729">
    <property type="entry name" value="Elp3"/>
    <property type="match status" value="1"/>
</dbReference>
<dbReference type="AlphaFoldDB" id="A0A916QLE3"/>
<comment type="caution">
    <text evidence="12">The sequence shown here is derived from an EMBL/GenBank/DDBJ whole genome shotgun (WGS) entry which is preliminary data.</text>
</comment>
<dbReference type="SFLD" id="SFLDS00029">
    <property type="entry name" value="Radical_SAM"/>
    <property type="match status" value="1"/>
</dbReference>
<dbReference type="RefSeq" id="WP_082866401.1">
    <property type="nucleotide sequence ID" value="NZ_BMIY01000010.1"/>
</dbReference>
<dbReference type="SFLD" id="SFLDG01065">
    <property type="entry name" value="anaerobic_coproporphyrinogen-I"/>
    <property type="match status" value="1"/>
</dbReference>
<comment type="similarity">
    <text evidence="2">Belongs to the anaerobic coproporphyrinogen-III oxidase family. HemW subfamily.</text>
</comment>
<comment type="cofactor">
    <cofactor evidence="1">
        <name>[4Fe-4S] cluster</name>
        <dbReference type="ChEBI" id="CHEBI:49883"/>
    </cofactor>
</comment>
<protein>
    <recommendedName>
        <fullName evidence="3 10">Heme chaperone HemW</fullName>
    </recommendedName>
</protein>
<evidence type="ECO:0000256" key="6">
    <source>
        <dbReference type="ARBA" id="ARBA00022723"/>
    </source>
</evidence>
<evidence type="ECO:0000313" key="13">
    <source>
        <dbReference type="Proteomes" id="UP000627715"/>
    </source>
</evidence>
<dbReference type="InterPro" id="IPR010723">
    <property type="entry name" value="HemN_C"/>
</dbReference>
<evidence type="ECO:0000256" key="3">
    <source>
        <dbReference type="ARBA" id="ARBA00017228"/>
    </source>
</evidence>
<keyword evidence="8 10" id="KW-0411">Iron-sulfur</keyword>
<keyword evidence="6 10" id="KW-0479">Metal-binding</keyword>
<proteinExistence type="inferred from homology"/>
<comment type="subcellular location">
    <subcellularLocation>
        <location evidence="10">Cytoplasm</location>
    </subcellularLocation>
</comment>
<dbReference type="SFLD" id="SFLDF00562">
    <property type="entry name" value="HemN-like__clustered_with_heat"/>
    <property type="match status" value="1"/>
</dbReference>
<dbReference type="GO" id="GO:0004109">
    <property type="term" value="F:coproporphyrinogen oxidase activity"/>
    <property type="evidence" value="ECO:0007669"/>
    <property type="project" value="InterPro"/>
</dbReference>
<dbReference type="EMBL" id="BMIY01000010">
    <property type="protein sequence ID" value="GFZ80496.1"/>
    <property type="molecule type" value="Genomic_DNA"/>
</dbReference>
<organism evidence="12 13">
    <name type="scientific">Pseudohongiella nitratireducens</name>
    <dbReference type="NCBI Taxonomy" id="1768907"/>
    <lineage>
        <taxon>Bacteria</taxon>
        <taxon>Pseudomonadati</taxon>
        <taxon>Pseudomonadota</taxon>
        <taxon>Gammaproteobacteria</taxon>
        <taxon>Pseudomonadales</taxon>
        <taxon>Pseudohongiellaceae</taxon>
        <taxon>Pseudohongiella</taxon>
    </lineage>
</organism>
<dbReference type="GO" id="GO:0051539">
    <property type="term" value="F:4 iron, 4 sulfur cluster binding"/>
    <property type="evidence" value="ECO:0007669"/>
    <property type="project" value="UniProtKB-UniRule"/>
</dbReference>
<evidence type="ECO:0000313" key="12">
    <source>
        <dbReference type="EMBL" id="GFZ80496.1"/>
    </source>
</evidence>
<dbReference type="InterPro" id="IPR013785">
    <property type="entry name" value="Aldolase_TIM"/>
</dbReference>
<keyword evidence="10" id="KW-0963">Cytoplasm</keyword>
<gene>
    <name evidence="12" type="ORF">GCM10011403_24740</name>
</gene>
<dbReference type="PANTHER" id="PTHR13932">
    <property type="entry name" value="COPROPORPHYRINIGEN III OXIDASE"/>
    <property type="match status" value="1"/>
</dbReference>
<dbReference type="GO" id="GO:0046872">
    <property type="term" value="F:metal ion binding"/>
    <property type="evidence" value="ECO:0007669"/>
    <property type="project" value="UniProtKB-UniRule"/>
</dbReference>
<dbReference type="SUPFAM" id="SSF102114">
    <property type="entry name" value="Radical SAM enzymes"/>
    <property type="match status" value="1"/>
</dbReference>
<evidence type="ECO:0000256" key="9">
    <source>
        <dbReference type="ARBA" id="ARBA00023186"/>
    </source>
</evidence>
<feature type="domain" description="Radical SAM core" evidence="11">
    <location>
        <begin position="23"/>
        <end position="267"/>
    </location>
</feature>
<dbReference type="InterPro" id="IPR007197">
    <property type="entry name" value="rSAM"/>
</dbReference>
<keyword evidence="4 10" id="KW-0349">Heme</keyword>
<dbReference type="Proteomes" id="UP000627715">
    <property type="component" value="Unassembled WGS sequence"/>
</dbReference>
<dbReference type="PANTHER" id="PTHR13932:SF5">
    <property type="entry name" value="RADICAL S-ADENOSYL METHIONINE DOMAIN-CONTAINING PROTEIN 1, MITOCHONDRIAL"/>
    <property type="match status" value="1"/>
</dbReference>
<keyword evidence="10" id="KW-0004">4Fe-4S</keyword>
<reference evidence="12" key="1">
    <citation type="journal article" date="2014" name="Int. J. Syst. Evol. Microbiol.">
        <title>Complete genome sequence of Corynebacterium casei LMG S-19264T (=DSM 44701T), isolated from a smear-ripened cheese.</title>
        <authorList>
            <consortium name="US DOE Joint Genome Institute (JGI-PGF)"/>
            <person name="Walter F."/>
            <person name="Albersmeier A."/>
            <person name="Kalinowski J."/>
            <person name="Ruckert C."/>
        </authorList>
    </citation>
    <scope>NUCLEOTIDE SEQUENCE</scope>
    <source>
        <strain evidence="12">CGMCC 1.15425</strain>
    </source>
</reference>
<evidence type="ECO:0000256" key="7">
    <source>
        <dbReference type="ARBA" id="ARBA00023004"/>
    </source>
</evidence>
<evidence type="ECO:0000256" key="4">
    <source>
        <dbReference type="ARBA" id="ARBA00022617"/>
    </source>
</evidence>
<evidence type="ECO:0000256" key="2">
    <source>
        <dbReference type="ARBA" id="ARBA00006100"/>
    </source>
</evidence>
<accession>A0A916QLE3</accession>
<dbReference type="InterPro" id="IPR034505">
    <property type="entry name" value="Coproporphyrinogen-III_oxidase"/>
</dbReference>
<dbReference type="Pfam" id="PF06969">
    <property type="entry name" value="HemN_C"/>
    <property type="match status" value="1"/>
</dbReference>
<dbReference type="SFLD" id="SFLDF00288">
    <property type="entry name" value="HemN-like__clustered_with_nucl"/>
    <property type="match status" value="1"/>
</dbReference>
<evidence type="ECO:0000256" key="10">
    <source>
        <dbReference type="RuleBase" id="RU364116"/>
    </source>
</evidence>
<evidence type="ECO:0000259" key="11">
    <source>
        <dbReference type="PROSITE" id="PS51918"/>
    </source>
</evidence>
<dbReference type="InterPro" id="IPR006638">
    <property type="entry name" value="Elp3/MiaA/NifB-like_rSAM"/>
</dbReference>
<dbReference type="CDD" id="cd01335">
    <property type="entry name" value="Radical_SAM"/>
    <property type="match status" value="1"/>
</dbReference>
<keyword evidence="13" id="KW-1185">Reference proteome</keyword>
<dbReference type="SFLD" id="SFLDG01082">
    <property type="entry name" value="B12-binding_domain_containing"/>
    <property type="match status" value="1"/>
</dbReference>
<dbReference type="GO" id="GO:0006779">
    <property type="term" value="P:porphyrin-containing compound biosynthetic process"/>
    <property type="evidence" value="ECO:0007669"/>
    <property type="project" value="InterPro"/>
</dbReference>
<dbReference type="OrthoDB" id="9808022at2"/>
<dbReference type="InterPro" id="IPR004559">
    <property type="entry name" value="HemW-like"/>
</dbReference>
<dbReference type="Pfam" id="PF04055">
    <property type="entry name" value="Radical_SAM"/>
    <property type="match status" value="1"/>
</dbReference>
<comment type="function">
    <text evidence="10">Probably acts as a heme chaperone, transferring heme to an unknown acceptor. Binds one molecule of heme per monomer, possibly covalently. Binds 1 [4Fe-4S] cluster. The cluster is coordinated with 3 cysteines and an exchangeable S-adenosyl-L-methionine.</text>
</comment>
<keyword evidence="7 10" id="KW-0408">Iron</keyword>
<dbReference type="PROSITE" id="PS51918">
    <property type="entry name" value="RADICAL_SAM"/>
    <property type="match status" value="1"/>
</dbReference>
<reference evidence="12" key="2">
    <citation type="submission" date="2020-09" db="EMBL/GenBank/DDBJ databases">
        <authorList>
            <person name="Sun Q."/>
            <person name="Zhou Y."/>
        </authorList>
    </citation>
    <scope>NUCLEOTIDE SEQUENCE</scope>
    <source>
        <strain evidence="12">CGMCC 1.15425</strain>
    </source>
</reference>
<dbReference type="Gene3D" id="3.20.20.70">
    <property type="entry name" value="Aldolase class I"/>
    <property type="match status" value="1"/>
</dbReference>
<sequence length="426" mass="47615">MGEPTDPQKGADKPGSAANEIKLTLPETVGLYIHIPWCVRKCPYCDFNSHEVKVAGAVNEATQDAELPEQEYLAALLDDLKHDLPYVRKRPISSIFFGGGTPSLMSGAGMQSLMDSLRKVLAFTDDIEVTLEANPGTAERQRFADYFQAGINRLSIGVQSFDAEHLKALGRIHNPDDVFQAVGYARDAGFKRLNLDLMYGLSGQTVDQALNDLQTAIDLQPEHISWYQLTIEPNTAFYKHTPVLPDESTLIAIQDAGLALLADNGYQRYEVSAFAKPGEASRHNINYWQFGDYLGIGAGAHGKMTQPHRRRILRLRKRRQPDHYLAAAKHSLSQQDANLLNRYPYLADAMPVEPQELPLEFLMNALRLKAGFSRSLYTQRTGLPFDSITAKVEALKNRQLLTEEDEQITTTDLGYQYLNSVLEAFL</sequence>
<dbReference type="NCBIfam" id="TIGR00539">
    <property type="entry name" value="hemN_rel"/>
    <property type="match status" value="1"/>
</dbReference>
<evidence type="ECO:0000256" key="8">
    <source>
        <dbReference type="ARBA" id="ARBA00023014"/>
    </source>
</evidence>
<dbReference type="GO" id="GO:0005737">
    <property type="term" value="C:cytoplasm"/>
    <property type="evidence" value="ECO:0007669"/>
    <property type="project" value="UniProtKB-SubCell"/>
</dbReference>
<name>A0A916QLE3_9GAMM</name>
<keyword evidence="5 10" id="KW-0949">S-adenosyl-L-methionine</keyword>
<dbReference type="InterPro" id="IPR058240">
    <property type="entry name" value="rSAM_sf"/>
</dbReference>
<keyword evidence="9 10" id="KW-0143">Chaperone</keyword>
<evidence type="ECO:0000256" key="5">
    <source>
        <dbReference type="ARBA" id="ARBA00022691"/>
    </source>
</evidence>
<evidence type="ECO:0000256" key="1">
    <source>
        <dbReference type="ARBA" id="ARBA00001966"/>
    </source>
</evidence>